<dbReference type="Pfam" id="PF06314">
    <property type="entry name" value="ADC"/>
    <property type="match status" value="1"/>
</dbReference>
<dbReference type="GO" id="GO:0016829">
    <property type="term" value="F:lyase activity"/>
    <property type="evidence" value="ECO:0007669"/>
    <property type="project" value="InterPro"/>
</dbReference>
<dbReference type="InterPro" id="IPR023375">
    <property type="entry name" value="ADC_dom_sf"/>
</dbReference>
<name>A0AAU3I748_9ACTN</name>
<dbReference type="Gene3D" id="2.40.400.10">
    <property type="entry name" value="Acetoacetate decarboxylase-like"/>
    <property type="match status" value="1"/>
</dbReference>
<reference evidence="1" key="1">
    <citation type="submission" date="2022-10" db="EMBL/GenBank/DDBJ databases">
        <title>The complete genomes of actinobacterial strains from the NBC collection.</title>
        <authorList>
            <person name="Joergensen T.S."/>
            <person name="Alvarez Arevalo M."/>
            <person name="Sterndorff E.B."/>
            <person name="Faurdal D."/>
            <person name="Vuksanovic O."/>
            <person name="Mourched A.-S."/>
            <person name="Charusanti P."/>
            <person name="Shaw S."/>
            <person name="Blin K."/>
            <person name="Weber T."/>
        </authorList>
    </citation>
    <scope>NUCLEOTIDE SEQUENCE</scope>
    <source>
        <strain evidence="1">NBC_01393</strain>
    </source>
</reference>
<evidence type="ECO:0000313" key="1">
    <source>
        <dbReference type="EMBL" id="WTZ13701.1"/>
    </source>
</evidence>
<protein>
    <submittedName>
        <fullName evidence="1">Acetoacetate decarboxylase family protein</fullName>
    </submittedName>
</protein>
<gene>
    <name evidence="1" type="ORF">OG699_40425</name>
</gene>
<dbReference type="InterPro" id="IPR010451">
    <property type="entry name" value="Acetoacetate_decarboxylase"/>
</dbReference>
<dbReference type="SUPFAM" id="SSF160104">
    <property type="entry name" value="Acetoacetate decarboxylase-like"/>
    <property type="match status" value="1"/>
</dbReference>
<dbReference type="AlphaFoldDB" id="A0AAU3I748"/>
<sequence>MTPYPEEPWHLAGQMYLSLWLVPARELPPVADGTRPVTIAGRGAVGAAWVVYENDSVLHYNELLRAVLVRDGRRPRVCVTDIWVDSAASMAGGRELWGIPKEMADFDIDRTAGVRAGAATDKGVLATASFEPGRRMPGRWPLTYRVTQTLDGTLKTSSVRSRSAVRTARARWTAQEDGPLGELGRRPPLLSLALDDFTIRFGDAAPGASARQAPTP</sequence>
<proteinExistence type="predicted"/>
<dbReference type="EMBL" id="CP109546">
    <property type="protein sequence ID" value="WTZ13701.1"/>
    <property type="molecule type" value="Genomic_DNA"/>
</dbReference>
<accession>A0AAU3I748</accession>
<organism evidence="1">
    <name type="scientific">Streptomyces sp. NBC_01393</name>
    <dbReference type="NCBI Taxonomy" id="2903851"/>
    <lineage>
        <taxon>Bacteria</taxon>
        <taxon>Bacillati</taxon>
        <taxon>Actinomycetota</taxon>
        <taxon>Actinomycetes</taxon>
        <taxon>Kitasatosporales</taxon>
        <taxon>Streptomycetaceae</taxon>
        <taxon>Streptomyces</taxon>
    </lineage>
</organism>